<gene>
    <name evidence="1" type="ORF">S06H3_51533</name>
</gene>
<dbReference type="AlphaFoldDB" id="X1Q1I3"/>
<sequence>ADYVARYSSRPAKLADMPLHDRVEMIQALHGKRLSGTFGTAKTVTLTPPKLENTSEWQQIGYFDEVVASASENPLAKAVLEAWESEEPLTEEEFYAYTGIDNSKPAKVFKPPAVKQYNLEFYNASLNTGIET</sequence>
<comment type="caution">
    <text evidence="1">The sequence shown here is derived from an EMBL/GenBank/DDBJ whole genome shotgun (WGS) entry which is preliminary data.</text>
</comment>
<protein>
    <submittedName>
        <fullName evidence="1">Uncharacterized protein</fullName>
    </submittedName>
</protein>
<organism evidence="1">
    <name type="scientific">marine sediment metagenome</name>
    <dbReference type="NCBI Taxonomy" id="412755"/>
    <lineage>
        <taxon>unclassified sequences</taxon>
        <taxon>metagenomes</taxon>
        <taxon>ecological metagenomes</taxon>
    </lineage>
</organism>
<proteinExistence type="predicted"/>
<accession>X1Q1I3</accession>
<dbReference type="EMBL" id="BARV01032707">
    <property type="protein sequence ID" value="GAI37074.1"/>
    <property type="molecule type" value="Genomic_DNA"/>
</dbReference>
<reference evidence="1" key="1">
    <citation type="journal article" date="2014" name="Front. Microbiol.">
        <title>High frequency of phylogenetically diverse reductive dehalogenase-homologous genes in deep subseafloor sedimentary metagenomes.</title>
        <authorList>
            <person name="Kawai M."/>
            <person name="Futagami T."/>
            <person name="Toyoda A."/>
            <person name="Takaki Y."/>
            <person name="Nishi S."/>
            <person name="Hori S."/>
            <person name="Arai W."/>
            <person name="Tsubouchi T."/>
            <person name="Morono Y."/>
            <person name="Uchiyama I."/>
            <person name="Ito T."/>
            <person name="Fujiyama A."/>
            <person name="Inagaki F."/>
            <person name="Takami H."/>
        </authorList>
    </citation>
    <scope>NUCLEOTIDE SEQUENCE</scope>
    <source>
        <strain evidence="1">Expedition CK06-06</strain>
    </source>
</reference>
<feature type="non-terminal residue" evidence="1">
    <location>
        <position position="1"/>
    </location>
</feature>
<evidence type="ECO:0000313" key="1">
    <source>
        <dbReference type="EMBL" id="GAI37074.1"/>
    </source>
</evidence>
<name>X1Q1I3_9ZZZZ</name>